<evidence type="ECO:0000256" key="8">
    <source>
        <dbReference type="SAM" id="MobiDB-lite"/>
    </source>
</evidence>
<dbReference type="NCBIfam" id="NF005987">
    <property type="entry name" value="PRK08097.1"/>
    <property type="match status" value="1"/>
</dbReference>
<protein>
    <recommendedName>
        <fullName evidence="7">DNA ligase B</fullName>
        <ecNumber evidence="7">6.5.1.2</ecNumber>
    </recommendedName>
    <alternativeName>
        <fullName evidence="7">Polydeoxyribonucleotide synthase [NAD(+)] B</fullName>
    </alternativeName>
</protein>
<evidence type="ECO:0000256" key="6">
    <source>
        <dbReference type="ARBA" id="ARBA00034005"/>
    </source>
</evidence>
<evidence type="ECO:0000313" key="10">
    <source>
        <dbReference type="EMBL" id="MBM0748782.1"/>
    </source>
</evidence>
<dbReference type="SUPFAM" id="SSF50249">
    <property type="entry name" value="Nucleic acid-binding proteins"/>
    <property type="match status" value="1"/>
</dbReference>
<dbReference type="Pfam" id="PF01653">
    <property type="entry name" value="DNA_ligase_aden"/>
    <property type="match status" value="1"/>
</dbReference>
<dbReference type="InterPro" id="IPR012340">
    <property type="entry name" value="NA-bd_OB-fold"/>
</dbReference>
<dbReference type="InterPro" id="IPR010994">
    <property type="entry name" value="RuvA_2-like"/>
</dbReference>
<evidence type="ECO:0000256" key="4">
    <source>
        <dbReference type="ARBA" id="ARBA00023027"/>
    </source>
</evidence>
<dbReference type="Pfam" id="PF03120">
    <property type="entry name" value="OB_DNA_ligase"/>
    <property type="match status" value="1"/>
</dbReference>
<dbReference type="InterPro" id="IPR004150">
    <property type="entry name" value="NAD_DNA_ligase_OB"/>
</dbReference>
<evidence type="ECO:0000256" key="2">
    <source>
        <dbReference type="ARBA" id="ARBA00022705"/>
    </source>
</evidence>
<evidence type="ECO:0000259" key="9">
    <source>
        <dbReference type="SMART" id="SM00532"/>
    </source>
</evidence>
<dbReference type="Gene3D" id="1.10.150.20">
    <property type="entry name" value="5' to 3' exonuclease, C-terminal subdomain"/>
    <property type="match status" value="1"/>
</dbReference>
<dbReference type="InterPro" id="IPR050326">
    <property type="entry name" value="NAD_dep_DNA_ligaseB"/>
</dbReference>
<dbReference type="SMART" id="SM00532">
    <property type="entry name" value="LIGANc"/>
    <property type="match status" value="1"/>
</dbReference>
<dbReference type="EC" id="6.5.1.2" evidence="7"/>
<evidence type="ECO:0000256" key="7">
    <source>
        <dbReference type="HAMAP-Rule" id="MF_01587"/>
    </source>
</evidence>
<keyword evidence="2 7" id="KW-0235">DNA replication</keyword>
<keyword evidence="3 7" id="KW-0227">DNA damage</keyword>
<feature type="region of interest" description="Disordered" evidence="8">
    <location>
        <begin position="573"/>
        <end position="593"/>
    </location>
</feature>
<dbReference type="Gene3D" id="1.10.287.610">
    <property type="entry name" value="Helix hairpin bin"/>
    <property type="match status" value="1"/>
</dbReference>
<accession>A0ABS1Z8M0</accession>
<dbReference type="PANTHER" id="PTHR47810">
    <property type="entry name" value="DNA LIGASE"/>
    <property type="match status" value="1"/>
</dbReference>
<dbReference type="EMBL" id="JAFCXS010000013">
    <property type="protein sequence ID" value="MBM0748782.1"/>
    <property type="molecule type" value="Genomic_DNA"/>
</dbReference>
<dbReference type="PANTHER" id="PTHR47810:SF1">
    <property type="entry name" value="DNA LIGASE B"/>
    <property type="match status" value="1"/>
</dbReference>
<keyword evidence="5 7" id="KW-0234">DNA repair</keyword>
<dbReference type="Gene3D" id="3.30.470.30">
    <property type="entry name" value="DNA ligase/mRNA capping enzyme"/>
    <property type="match status" value="1"/>
</dbReference>
<evidence type="ECO:0000256" key="1">
    <source>
        <dbReference type="ARBA" id="ARBA00022598"/>
    </source>
</evidence>
<dbReference type="InterPro" id="IPR013840">
    <property type="entry name" value="DNAligase_N"/>
</dbReference>
<comment type="caution">
    <text evidence="10">The sequence shown here is derived from an EMBL/GenBank/DDBJ whole genome shotgun (WGS) entry which is preliminary data.</text>
</comment>
<dbReference type="SUPFAM" id="SSF56091">
    <property type="entry name" value="DNA ligase/mRNA capping enzyme, catalytic domain"/>
    <property type="match status" value="1"/>
</dbReference>
<keyword evidence="4 7" id="KW-0520">NAD</keyword>
<evidence type="ECO:0000313" key="11">
    <source>
        <dbReference type="Proteomes" id="UP000809137"/>
    </source>
</evidence>
<dbReference type="InterPro" id="IPR020923">
    <property type="entry name" value="DNA_ligase_B"/>
</dbReference>
<dbReference type="Gene3D" id="2.40.50.140">
    <property type="entry name" value="Nucleic acid-binding proteins"/>
    <property type="match status" value="1"/>
</dbReference>
<dbReference type="GO" id="GO:0003911">
    <property type="term" value="F:DNA ligase (NAD+) activity"/>
    <property type="evidence" value="ECO:0007669"/>
    <property type="project" value="UniProtKB-EC"/>
</dbReference>
<evidence type="ECO:0000256" key="5">
    <source>
        <dbReference type="ARBA" id="ARBA00023204"/>
    </source>
</evidence>
<feature type="active site" description="N6-AMP-lysine intermediate" evidence="7">
    <location>
        <position position="125"/>
    </location>
</feature>
<comment type="similarity">
    <text evidence="7">Belongs to the NAD-dependent DNA ligase family. LigB subfamily.</text>
</comment>
<dbReference type="InterPro" id="IPR013839">
    <property type="entry name" value="DNAligase_adenylation"/>
</dbReference>
<proteinExistence type="inferred from homology"/>
<sequence length="764" mass="86144">MKRWLWLGLCLLNAESRGKALCPVWSPVRAQQEITRLQEQLRHWDNVYYQQGASLVSDDDYDSLLSRLQQWQRCFVPDEPVHETALPASRGAPHPVAHTGVRKLRDRLAVAYWMQHKSALWVQPKVDGVAVTLLYRHGRLTSLISRGDGVRGEEWRDKAAHIPAIPQRIETSLAEVVLQGELFLQMTDHQQARDGGANARAQVAGAMMRREIGPLLKRTGLFIWAWPDGPPEMTEKLTQLSRWGFDLARQWSQPVSDEEQVAAWRERWFRAALPFATDGVVIHAAPSAAGRDWQPGQGSWSAAWKYQPAEVSSEVRAVTFSVGRTGKVAVVLNLQPVQAEDKTIRRISIGSVARWRALDVIAGDQVTLTLAGLGIPRLERVIWRVAERHYPEPPASDDFHATSCLHITPACRAQFLSRLSGLSQKTVLDIAGMQRSSWQRLVQHGALTHLFSWLTLTPEQIAAAEGISPARAQRIWLSFRLTRQQPLRRWIAALGLPLPRQALASLPDTQWEALLARTGADWQQLPGVGDVLAQRLVTMLQTPQLRELIAFLQQQGIPAVPSVFRMGIVEDRQAETEAQGEQAGSKTEQQGDNDHRFMCQRGFQQQDIDPARREGDTGIQLFLEHQRNAVAEHIAQYAAKYAGDDRSNCGDDRRVAGIQRDLRTNNREHHQAQCIKYQKHFAQVIHQRCNKSGDHRCRRNNHDVLRMLYPAERVVTQQNIAHRPASDCGDRSDDNNAKQIHFAPACSQRAGHRFSGNADKVENS</sequence>
<gene>
    <name evidence="7 10" type="primary">ligB</name>
    <name evidence="10" type="ORF">JJB79_15395</name>
</gene>
<comment type="function">
    <text evidence="7">Catalyzes the formation of phosphodiester linkages between 5'-phosphoryl and 3'-hydroxyl groups in double-stranded DNA using NAD as a coenzyme and as the energy source for the reaction.</text>
</comment>
<organism evidence="10 11">
    <name type="scientific">Pantoea eucrina</name>
    <dbReference type="NCBI Taxonomy" id="472693"/>
    <lineage>
        <taxon>Bacteria</taxon>
        <taxon>Pseudomonadati</taxon>
        <taxon>Pseudomonadota</taxon>
        <taxon>Gammaproteobacteria</taxon>
        <taxon>Enterobacterales</taxon>
        <taxon>Erwiniaceae</taxon>
        <taxon>Pantoea</taxon>
    </lineage>
</organism>
<keyword evidence="1 7" id="KW-0436">Ligase</keyword>
<reference evidence="10 11" key="1">
    <citation type="submission" date="2021-01" db="EMBL/GenBank/DDBJ databases">
        <title>Complete genome sequence of Pantoea eucrina OB49, a heavy metal tolerant bacterium with PGPR potential isolated from wheat in Algeria.</title>
        <authorList>
            <person name="Lekired A."/>
            <person name="Ouzari I.H."/>
        </authorList>
    </citation>
    <scope>NUCLEOTIDE SEQUENCE [LARGE SCALE GENOMIC DNA]</scope>
    <source>
        <strain evidence="10 11">OB49</strain>
    </source>
</reference>
<feature type="domain" description="NAD-dependent DNA ligase N-terminal" evidence="9">
    <location>
        <begin position="29"/>
        <end position="427"/>
    </location>
</feature>
<dbReference type="HAMAP" id="MF_01587">
    <property type="entry name" value="DNA_ligase_B"/>
    <property type="match status" value="1"/>
</dbReference>
<comment type="catalytic activity">
    <reaction evidence="6 7">
        <text>NAD(+) + (deoxyribonucleotide)n-3'-hydroxyl + 5'-phospho-(deoxyribonucleotide)m = (deoxyribonucleotide)n+m + AMP + beta-nicotinamide D-nucleotide.</text>
        <dbReference type="EC" id="6.5.1.2"/>
    </reaction>
</comment>
<dbReference type="PROSITE" id="PS01055">
    <property type="entry name" value="DNA_LIGASE_N1"/>
    <property type="match status" value="1"/>
</dbReference>
<keyword evidence="11" id="KW-1185">Reference proteome</keyword>
<evidence type="ECO:0000256" key="3">
    <source>
        <dbReference type="ARBA" id="ARBA00022763"/>
    </source>
</evidence>
<dbReference type="InterPro" id="IPR018239">
    <property type="entry name" value="DNA_ligase_AS"/>
</dbReference>
<dbReference type="SUPFAM" id="SSF47781">
    <property type="entry name" value="RuvA domain 2-like"/>
    <property type="match status" value="1"/>
</dbReference>
<name>A0ABS1Z8M0_9GAMM</name>
<dbReference type="Proteomes" id="UP000809137">
    <property type="component" value="Unassembled WGS sequence"/>
</dbReference>